<reference evidence="2" key="1">
    <citation type="submission" date="2019-08" db="EMBL/GenBank/DDBJ databases">
        <authorList>
            <person name="Kucharzyk K."/>
            <person name="Murdoch R.W."/>
            <person name="Higgins S."/>
            <person name="Loffler F."/>
        </authorList>
    </citation>
    <scope>NUCLEOTIDE SEQUENCE</scope>
</reference>
<dbReference type="AlphaFoldDB" id="A0A645DHB2"/>
<protein>
    <submittedName>
        <fullName evidence="2">Uncharacterized protein</fullName>
    </submittedName>
</protein>
<proteinExistence type="predicted"/>
<comment type="caution">
    <text evidence="2">The sequence shown here is derived from an EMBL/GenBank/DDBJ whole genome shotgun (WGS) entry which is preliminary data.</text>
</comment>
<feature type="compositionally biased region" description="Polar residues" evidence="1">
    <location>
        <begin position="87"/>
        <end position="97"/>
    </location>
</feature>
<sequence length="166" mass="18564">MARDEKVSWMTERVVFLLIFTVLTKKQPHERSMSYNCIVLHPFSAIQFYATAGDKTVTSGQFSFHRKSRSPPVNGSFAGEEPPTSLSPPDSQASPNLSYPKISQLRPSISSSKLPELPKCKNSLETLSQFSVSRLFIFPARPYFSGTNIEQDTEGCARTVDKDILQ</sequence>
<dbReference type="EMBL" id="VSSQ01036250">
    <property type="protein sequence ID" value="MPM88679.1"/>
    <property type="molecule type" value="Genomic_DNA"/>
</dbReference>
<evidence type="ECO:0000256" key="1">
    <source>
        <dbReference type="SAM" id="MobiDB-lite"/>
    </source>
</evidence>
<name>A0A645DHB2_9ZZZZ</name>
<evidence type="ECO:0000313" key="2">
    <source>
        <dbReference type="EMBL" id="MPM88679.1"/>
    </source>
</evidence>
<accession>A0A645DHB2</accession>
<organism evidence="2">
    <name type="scientific">bioreactor metagenome</name>
    <dbReference type="NCBI Taxonomy" id="1076179"/>
    <lineage>
        <taxon>unclassified sequences</taxon>
        <taxon>metagenomes</taxon>
        <taxon>ecological metagenomes</taxon>
    </lineage>
</organism>
<gene>
    <name evidence="2" type="ORF">SDC9_135783</name>
</gene>
<feature type="region of interest" description="Disordered" evidence="1">
    <location>
        <begin position="62"/>
        <end position="99"/>
    </location>
</feature>